<sequence length="165" mass="18436">MEKGKATENTITRSLQNFDFHLNRNIPKSTRNTHSTLRSSILPFAKPKPPSLVGLCLGVVGKHFEDIIEDLGDIAANFPADIKVKLFRPPDIEMAMAAIARRRKLLSDNVIIALAEGSWEILDLSGSDVSDFGLSRVSEVCKFIRAVDIRYRIWILYRVASGKVL</sequence>
<dbReference type="Proteomes" id="UP000823749">
    <property type="component" value="Chromosome 6"/>
</dbReference>
<gene>
    <name evidence="1" type="ORF">RHGRI_018617</name>
</gene>
<proteinExistence type="predicted"/>
<organism evidence="1 2">
    <name type="scientific">Rhododendron griersonianum</name>
    <dbReference type="NCBI Taxonomy" id="479676"/>
    <lineage>
        <taxon>Eukaryota</taxon>
        <taxon>Viridiplantae</taxon>
        <taxon>Streptophyta</taxon>
        <taxon>Embryophyta</taxon>
        <taxon>Tracheophyta</taxon>
        <taxon>Spermatophyta</taxon>
        <taxon>Magnoliopsida</taxon>
        <taxon>eudicotyledons</taxon>
        <taxon>Gunneridae</taxon>
        <taxon>Pentapetalae</taxon>
        <taxon>asterids</taxon>
        <taxon>Ericales</taxon>
        <taxon>Ericaceae</taxon>
        <taxon>Ericoideae</taxon>
        <taxon>Rhodoreae</taxon>
        <taxon>Rhododendron</taxon>
    </lineage>
</organism>
<name>A0AAV6K263_9ERIC</name>
<evidence type="ECO:0000313" key="2">
    <source>
        <dbReference type="Proteomes" id="UP000823749"/>
    </source>
</evidence>
<protein>
    <submittedName>
        <fullName evidence="1">Uncharacterized protein</fullName>
    </submittedName>
</protein>
<dbReference type="EMBL" id="JACTNZ010000006">
    <property type="protein sequence ID" value="KAG5546489.1"/>
    <property type="molecule type" value="Genomic_DNA"/>
</dbReference>
<reference evidence="1 2" key="1">
    <citation type="submission" date="2020-08" db="EMBL/GenBank/DDBJ databases">
        <title>Plant Genome Project.</title>
        <authorList>
            <person name="Zhang R.-G."/>
        </authorList>
    </citation>
    <scope>NUCLEOTIDE SEQUENCE [LARGE SCALE GENOMIC DNA]</scope>
    <source>
        <strain evidence="1">WSP0</strain>
        <tissue evidence="1">Leaf</tissue>
    </source>
</reference>
<accession>A0AAV6K263</accession>
<keyword evidence="2" id="KW-1185">Reference proteome</keyword>
<evidence type="ECO:0000313" key="1">
    <source>
        <dbReference type="EMBL" id="KAG5546489.1"/>
    </source>
</evidence>
<dbReference type="AlphaFoldDB" id="A0AAV6K263"/>
<comment type="caution">
    <text evidence="1">The sequence shown here is derived from an EMBL/GenBank/DDBJ whole genome shotgun (WGS) entry which is preliminary data.</text>
</comment>